<organism evidence="3 4">
    <name type="scientific">Sphaerobolus stellatus (strain SS14)</name>
    <dbReference type="NCBI Taxonomy" id="990650"/>
    <lineage>
        <taxon>Eukaryota</taxon>
        <taxon>Fungi</taxon>
        <taxon>Dikarya</taxon>
        <taxon>Basidiomycota</taxon>
        <taxon>Agaricomycotina</taxon>
        <taxon>Agaricomycetes</taxon>
        <taxon>Phallomycetidae</taxon>
        <taxon>Geastrales</taxon>
        <taxon>Sphaerobolaceae</taxon>
        <taxon>Sphaerobolus</taxon>
    </lineage>
</organism>
<dbReference type="InterPro" id="IPR045340">
    <property type="entry name" value="DUF6533"/>
</dbReference>
<dbReference type="Proteomes" id="UP000054279">
    <property type="component" value="Unassembled WGS sequence"/>
</dbReference>
<keyword evidence="4" id="KW-1185">Reference proteome</keyword>
<evidence type="ECO:0000313" key="3">
    <source>
        <dbReference type="EMBL" id="KIJ30753.1"/>
    </source>
</evidence>
<keyword evidence="1" id="KW-0812">Transmembrane</keyword>
<gene>
    <name evidence="3" type="ORF">M422DRAFT_267695</name>
</gene>
<feature type="transmembrane region" description="Helical" evidence="1">
    <location>
        <begin position="45"/>
        <end position="62"/>
    </location>
</feature>
<dbReference type="EMBL" id="KN837255">
    <property type="protein sequence ID" value="KIJ30753.1"/>
    <property type="molecule type" value="Genomic_DNA"/>
</dbReference>
<dbReference type="OrthoDB" id="3354157at2759"/>
<protein>
    <recommendedName>
        <fullName evidence="2">DUF6533 domain-containing protein</fullName>
    </recommendedName>
</protein>
<proteinExistence type="predicted"/>
<feature type="transmembrane region" description="Helical" evidence="1">
    <location>
        <begin position="20"/>
        <end position="39"/>
    </location>
</feature>
<reference evidence="3 4" key="1">
    <citation type="submission" date="2014-06" db="EMBL/GenBank/DDBJ databases">
        <title>Evolutionary Origins and Diversification of the Mycorrhizal Mutualists.</title>
        <authorList>
            <consortium name="DOE Joint Genome Institute"/>
            <consortium name="Mycorrhizal Genomics Consortium"/>
            <person name="Kohler A."/>
            <person name="Kuo A."/>
            <person name="Nagy L.G."/>
            <person name="Floudas D."/>
            <person name="Copeland A."/>
            <person name="Barry K.W."/>
            <person name="Cichocki N."/>
            <person name="Veneault-Fourrey C."/>
            <person name="LaButti K."/>
            <person name="Lindquist E.A."/>
            <person name="Lipzen A."/>
            <person name="Lundell T."/>
            <person name="Morin E."/>
            <person name="Murat C."/>
            <person name="Riley R."/>
            <person name="Ohm R."/>
            <person name="Sun H."/>
            <person name="Tunlid A."/>
            <person name="Henrissat B."/>
            <person name="Grigoriev I.V."/>
            <person name="Hibbett D.S."/>
            <person name="Martin F."/>
        </authorList>
    </citation>
    <scope>NUCLEOTIDE SEQUENCE [LARGE SCALE GENOMIC DNA]</scope>
    <source>
        <strain evidence="3 4">SS14</strain>
    </source>
</reference>
<evidence type="ECO:0000313" key="4">
    <source>
        <dbReference type="Proteomes" id="UP000054279"/>
    </source>
</evidence>
<keyword evidence="1" id="KW-0472">Membrane</keyword>
<keyword evidence="1" id="KW-1133">Transmembrane helix</keyword>
<name>A0A0C9TLI1_SPHS4</name>
<evidence type="ECO:0000256" key="1">
    <source>
        <dbReference type="SAM" id="Phobius"/>
    </source>
</evidence>
<sequence length="105" mass="11426">MAIDLIQKLIDTVSDFRGLAFNTVAVSALLLYETIITFPEEVNHVWTWLVAVVAIAAGRLVLNLRSSAAKSLNASSSETTTPPRGFISQDIEMGIFTTVIETNQT</sequence>
<dbReference type="Pfam" id="PF20151">
    <property type="entry name" value="DUF6533"/>
    <property type="match status" value="1"/>
</dbReference>
<accession>A0A0C9TLI1</accession>
<feature type="domain" description="DUF6533" evidence="2">
    <location>
        <begin position="23"/>
        <end position="48"/>
    </location>
</feature>
<evidence type="ECO:0000259" key="2">
    <source>
        <dbReference type="Pfam" id="PF20151"/>
    </source>
</evidence>
<dbReference type="AlphaFoldDB" id="A0A0C9TLI1"/>
<dbReference type="HOGENOM" id="CLU_2238308_0_0_1"/>